<dbReference type="EMBL" id="MU167720">
    <property type="protein sequence ID" value="KAG0139196.1"/>
    <property type="molecule type" value="Genomic_DNA"/>
</dbReference>
<dbReference type="Proteomes" id="UP000886653">
    <property type="component" value="Unassembled WGS sequence"/>
</dbReference>
<organism evidence="1 2">
    <name type="scientific">Cronartium quercuum f. sp. fusiforme G11</name>
    <dbReference type="NCBI Taxonomy" id="708437"/>
    <lineage>
        <taxon>Eukaryota</taxon>
        <taxon>Fungi</taxon>
        <taxon>Dikarya</taxon>
        <taxon>Basidiomycota</taxon>
        <taxon>Pucciniomycotina</taxon>
        <taxon>Pucciniomycetes</taxon>
        <taxon>Pucciniales</taxon>
        <taxon>Coleosporiaceae</taxon>
        <taxon>Cronartium</taxon>
    </lineage>
</organism>
<proteinExistence type="predicted"/>
<dbReference type="AlphaFoldDB" id="A0A9P6N510"/>
<keyword evidence="2" id="KW-1185">Reference proteome</keyword>
<comment type="caution">
    <text evidence="1">The sequence shown here is derived from an EMBL/GenBank/DDBJ whole genome shotgun (WGS) entry which is preliminary data.</text>
</comment>
<gene>
    <name evidence="1" type="ORF">CROQUDRAFT_101977</name>
</gene>
<protein>
    <recommendedName>
        <fullName evidence="3">Retrotransposon Copia-like N-terminal domain-containing protein</fullName>
    </recommendedName>
</protein>
<accession>A0A9P6N510</accession>
<name>A0A9P6N510_9BASI</name>
<sequence>MATSSNPASLPQAQVLTSATQILILPTTLAMIPKLSSGNIQAWKMRLEACLGAYKLWGYILTDVNVPLDPVQLDEYTSKNCQALKTIHSTVNEANFELIAHLESAQEVYTSQCNQHGNSGGLLTAMIFYDLVNLRLQPGGSVVDHVHKLRQLHN</sequence>
<evidence type="ECO:0000313" key="1">
    <source>
        <dbReference type="EMBL" id="KAG0139196.1"/>
    </source>
</evidence>
<evidence type="ECO:0008006" key="3">
    <source>
        <dbReference type="Google" id="ProtNLM"/>
    </source>
</evidence>
<evidence type="ECO:0000313" key="2">
    <source>
        <dbReference type="Proteomes" id="UP000886653"/>
    </source>
</evidence>
<dbReference type="Pfam" id="PF14223">
    <property type="entry name" value="Retrotran_gag_2"/>
    <property type="match status" value="1"/>
</dbReference>
<reference evidence="1" key="1">
    <citation type="submission" date="2013-11" db="EMBL/GenBank/DDBJ databases">
        <title>Genome sequence of the fusiform rust pathogen reveals effectors for host alternation and coevolution with pine.</title>
        <authorList>
            <consortium name="DOE Joint Genome Institute"/>
            <person name="Smith K."/>
            <person name="Pendleton A."/>
            <person name="Kubisiak T."/>
            <person name="Anderson C."/>
            <person name="Salamov A."/>
            <person name="Aerts A."/>
            <person name="Riley R."/>
            <person name="Clum A."/>
            <person name="Lindquist E."/>
            <person name="Ence D."/>
            <person name="Campbell M."/>
            <person name="Kronenberg Z."/>
            <person name="Feau N."/>
            <person name="Dhillon B."/>
            <person name="Hamelin R."/>
            <person name="Burleigh J."/>
            <person name="Smith J."/>
            <person name="Yandell M."/>
            <person name="Nelson C."/>
            <person name="Grigoriev I."/>
            <person name="Davis J."/>
        </authorList>
    </citation>
    <scope>NUCLEOTIDE SEQUENCE</scope>
    <source>
        <strain evidence="1">G11</strain>
    </source>
</reference>